<accession>A0ABW3UQT3</accession>
<dbReference type="EMBL" id="JBHTLU010000022">
    <property type="protein sequence ID" value="MFD1222151.1"/>
    <property type="molecule type" value="Genomic_DNA"/>
</dbReference>
<name>A0ABW3UQT3_9BACL</name>
<protein>
    <recommendedName>
        <fullName evidence="3">Heparinase</fullName>
    </recommendedName>
</protein>
<evidence type="ECO:0000313" key="1">
    <source>
        <dbReference type="EMBL" id="MFD1222151.1"/>
    </source>
</evidence>
<evidence type="ECO:0008006" key="3">
    <source>
        <dbReference type="Google" id="ProtNLM"/>
    </source>
</evidence>
<sequence length="567" mass="65567">MISTELTRQKLLQWLEHNEANYNPELQLLRQPFSSPGYHTTLRDVPYVHPTRESLSYAVTLLGSGIPRYQERGCAIVEKVLSLQDTDPSRPTHGIWSWFYEEPLDRMAPPDWNWADFCGKQLVLAAMHYQDIMSSGLKSRLRDAIFRACQAIIARNVRPGYTNISIMGSFVTLLAGEVYDYPPYRDYGLQRLTEFHAHTKRLGTFEEYNSPTYTTVAIAELSSLYTRTKNEAARQLTEELLEVGWRMVAEHFHVPTKQWAGPHSRSYDKLLAPKFLTFLQLGLEGEVRFLPDEDLIFEPNWYDSGLCCPDKLRRYFIEPHHEHLRQRIYENTGKRIQKHATLFMNEAYALGTIDKEIMWNQRRNLLAYMKHGGETAYMQLQCLHDGYDYAAAIITSRQNEGDVLYGIGFSTNGGDTHSSLDRIKGWVKAQDLRIRLEFGGCLDTIEVKVQEERRVRVVLGEHTICVQNLLAEFQSDSSKTGWEWQIQDGRLHLDYILYSGPEHVFNFTDMEQAGLLFALSLGDREKWLQVEVTEQEQYWTARCTDGSPSLKLAMRRKPATVDELLSQ</sequence>
<dbReference type="PANTHER" id="PTHR40616">
    <property type="entry name" value="LINALOOL DEHYDRATASE_ISOMERASE DOMAIN-CONTAINING PROTEIN"/>
    <property type="match status" value="1"/>
</dbReference>
<comment type="caution">
    <text evidence="1">The sequence shown here is derived from an EMBL/GenBank/DDBJ whole genome shotgun (WGS) entry which is preliminary data.</text>
</comment>
<reference evidence="2" key="1">
    <citation type="journal article" date="2019" name="Int. J. Syst. Evol. Microbiol.">
        <title>The Global Catalogue of Microorganisms (GCM) 10K type strain sequencing project: providing services to taxonomists for standard genome sequencing and annotation.</title>
        <authorList>
            <consortium name="The Broad Institute Genomics Platform"/>
            <consortium name="The Broad Institute Genome Sequencing Center for Infectious Disease"/>
            <person name="Wu L."/>
            <person name="Ma J."/>
        </authorList>
    </citation>
    <scope>NUCLEOTIDE SEQUENCE [LARGE SCALE GENOMIC DNA]</scope>
    <source>
        <strain evidence="2">CCUG 53270</strain>
    </source>
</reference>
<dbReference type="RefSeq" id="WP_345593461.1">
    <property type="nucleotide sequence ID" value="NZ_BAABJG010000045.1"/>
</dbReference>
<dbReference type="Proteomes" id="UP001597180">
    <property type="component" value="Unassembled WGS sequence"/>
</dbReference>
<dbReference type="PANTHER" id="PTHR40616:SF1">
    <property type="entry name" value="LINALOOL DEHYDRATASE_ISOMERASE DOMAIN-CONTAINING PROTEIN"/>
    <property type="match status" value="1"/>
</dbReference>
<evidence type="ECO:0000313" key="2">
    <source>
        <dbReference type="Proteomes" id="UP001597180"/>
    </source>
</evidence>
<keyword evidence="2" id="KW-1185">Reference proteome</keyword>
<gene>
    <name evidence="1" type="ORF">ACFQ4B_18680</name>
</gene>
<organism evidence="1 2">
    <name type="scientific">Paenibacillus vulneris</name>
    <dbReference type="NCBI Taxonomy" id="1133364"/>
    <lineage>
        <taxon>Bacteria</taxon>
        <taxon>Bacillati</taxon>
        <taxon>Bacillota</taxon>
        <taxon>Bacilli</taxon>
        <taxon>Bacillales</taxon>
        <taxon>Paenibacillaceae</taxon>
        <taxon>Paenibacillus</taxon>
    </lineage>
</organism>
<proteinExistence type="predicted"/>